<dbReference type="Pfam" id="PF04255">
    <property type="entry name" value="DUF433"/>
    <property type="match status" value="1"/>
</dbReference>
<dbReference type="AlphaFoldDB" id="A0A7Y0L8L7"/>
<dbReference type="SUPFAM" id="SSF46689">
    <property type="entry name" value="Homeodomain-like"/>
    <property type="match status" value="1"/>
</dbReference>
<sequence>MVLEERDWDIITADEAARIQEDPAVLIGKPTLRNTRISVTQVLELLAEFRTIEDTTHELQRIVPTLEEADVQAAVRFAAVVCDRRLLDKPGWRTTDCWPDNLS</sequence>
<protein>
    <submittedName>
        <fullName evidence="1">DUF433 domain-containing protein</fullName>
    </submittedName>
</protein>
<reference evidence="1 2" key="1">
    <citation type="submission" date="2020-04" db="EMBL/GenBank/DDBJ databases">
        <authorList>
            <person name="Zhang R."/>
            <person name="Schippers A."/>
        </authorList>
    </citation>
    <scope>NUCLEOTIDE SEQUENCE [LARGE SCALE GENOMIC DNA]</scope>
    <source>
        <strain evidence="1 2">DSM 109850</strain>
    </source>
</reference>
<evidence type="ECO:0000313" key="1">
    <source>
        <dbReference type="EMBL" id="NMP24495.1"/>
    </source>
</evidence>
<dbReference type="Gene3D" id="1.10.10.10">
    <property type="entry name" value="Winged helix-like DNA-binding domain superfamily/Winged helix DNA-binding domain"/>
    <property type="match status" value="1"/>
</dbReference>
<dbReference type="Proteomes" id="UP000533476">
    <property type="component" value="Unassembled WGS sequence"/>
</dbReference>
<comment type="caution">
    <text evidence="1">The sequence shown here is derived from an EMBL/GenBank/DDBJ whole genome shotgun (WGS) entry which is preliminary data.</text>
</comment>
<name>A0A7Y0L8L7_9FIRM</name>
<proteinExistence type="predicted"/>
<dbReference type="InterPro" id="IPR007367">
    <property type="entry name" value="DUF433"/>
</dbReference>
<evidence type="ECO:0000313" key="2">
    <source>
        <dbReference type="Proteomes" id="UP000533476"/>
    </source>
</evidence>
<dbReference type="InterPro" id="IPR009057">
    <property type="entry name" value="Homeodomain-like_sf"/>
</dbReference>
<dbReference type="InterPro" id="IPR036388">
    <property type="entry name" value="WH-like_DNA-bd_sf"/>
</dbReference>
<gene>
    <name evidence="1" type="ORF">HIJ39_19445</name>
</gene>
<keyword evidence="2" id="KW-1185">Reference proteome</keyword>
<organism evidence="1 2">
    <name type="scientific">Sulfobacillus harzensis</name>
    <dbReference type="NCBI Taxonomy" id="2729629"/>
    <lineage>
        <taxon>Bacteria</taxon>
        <taxon>Bacillati</taxon>
        <taxon>Bacillota</taxon>
        <taxon>Clostridia</taxon>
        <taxon>Eubacteriales</taxon>
        <taxon>Clostridiales Family XVII. Incertae Sedis</taxon>
        <taxon>Sulfobacillus</taxon>
    </lineage>
</organism>
<dbReference type="RefSeq" id="WP_169102662.1">
    <property type="nucleotide sequence ID" value="NZ_JABBVZ010000115.1"/>
</dbReference>
<accession>A0A7Y0L8L7</accession>
<dbReference type="EMBL" id="JABBVZ010000115">
    <property type="protein sequence ID" value="NMP24495.1"/>
    <property type="molecule type" value="Genomic_DNA"/>
</dbReference>